<reference evidence="1 2" key="1">
    <citation type="submission" date="2019-07" db="EMBL/GenBank/DDBJ databases">
        <title>Tepidimonas thermarum AA-1 draft genome.</title>
        <authorList>
            <person name="Da Costa M.S."/>
            <person name="Froufe H.J.C."/>
            <person name="Egas C."/>
            <person name="Albuquerque L."/>
        </authorList>
    </citation>
    <scope>NUCLEOTIDE SEQUENCE [LARGE SCALE GENOMIC DNA]</scope>
    <source>
        <strain evidence="1 2">AA-1</strain>
    </source>
</reference>
<sequence>MLLAPGFEGGLEEPLGLGSVGRVEDGAQLGGDGLFGFLAGDELSGILLQMELAALPGHGGKDGAAGGFQAGMIVGDDQSHALETPGEQAFQEAPPIDLGL</sequence>
<organism evidence="1 2">
    <name type="scientific">Tepidimonas thermarum</name>
    <dbReference type="NCBI Taxonomy" id="335431"/>
    <lineage>
        <taxon>Bacteria</taxon>
        <taxon>Pseudomonadati</taxon>
        <taxon>Pseudomonadota</taxon>
        <taxon>Betaproteobacteria</taxon>
        <taxon>Burkholderiales</taxon>
        <taxon>Tepidimonas</taxon>
    </lineage>
</organism>
<name>A0A554WML9_9BURK</name>
<protein>
    <submittedName>
        <fullName evidence="1">Uncharacterized protein</fullName>
    </submittedName>
</protein>
<comment type="caution">
    <text evidence="1">The sequence shown here is derived from an EMBL/GenBank/DDBJ whole genome shotgun (WGS) entry which is preliminary data.</text>
</comment>
<gene>
    <name evidence="1" type="ORF">Tther_02606</name>
</gene>
<dbReference type="AlphaFoldDB" id="A0A554WML9"/>
<proteinExistence type="predicted"/>
<dbReference type="Proteomes" id="UP000318542">
    <property type="component" value="Unassembled WGS sequence"/>
</dbReference>
<accession>A0A554WML9</accession>
<evidence type="ECO:0000313" key="1">
    <source>
        <dbReference type="EMBL" id="TSE24816.1"/>
    </source>
</evidence>
<dbReference type="EMBL" id="VJOL01000121">
    <property type="protein sequence ID" value="TSE24816.1"/>
    <property type="molecule type" value="Genomic_DNA"/>
</dbReference>
<evidence type="ECO:0000313" key="2">
    <source>
        <dbReference type="Proteomes" id="UP000318542"/>
    </source>
</evidence>
<keyword evidence="2" id="KW-1185">Reference proteome</keyword>